<evidence type="ECO:0000259" key="8">
    <source>
        <dbReference type="SMART" id="SM01266"/>
    </source>
</evidence>
<dbReference type="SUPFAM" id="SSF51161">
    <property type="entry name" value="Trimeric LpxA-like enzymes"/>
    <property type="match status" value="1"/>
</dbReference>
<keyword evidence="10" id="KW-1185">Reference proteome</keyword>
<organism evidence="9 10">
    <name type="scientific">Pelagibius litoralis</name>
    <dbReference type="NCBI Taxonomy" id="374515"/>
    <lineage>
        <taxon>Bacteria</taxon>
        <taxon>Pseudomonadati</taxon>
        <taxon>Pseudomonadota</taxon>
        <taxon>Alphaproteobacteria</taxon>
        <taxon>Rhodospirillales</taxon>
        <taxon>Rhodovibrionaceae</taxon>
        <taxon>Pelagibius</taxon>
    </lineage>
</organism>
<dbReference type="GO" id="GO:0008374">
    <property type="term" value="F:O-acyltransferase activity"/>
    <property type="evidence" value="ECO:0007669"/>
    <property type="project" value="TreeGrafter"/>
</dbReference>
<dbReference type="AlphaFoldDB" id="A0A967C6W3"/>
<dbReference type="InterPro" id="IPR024688">
    <property type="entry name" value="Mac_dom"/>
</dbReference>
<comment type="similarity">
    <text evidence="1">Belongs to the transferase hexapeptide repeat family.</text>
</comment>
<keyword evidence="3" id="KW-0808">Transferase</keyword>
<dbReference type="RefSeq" id="WP_167221454.1">
    <property type="nucleotide sequence ID" value="NZ_JAAQPH010000002.1"/>
</dbReference>
<dbReference type="PANTHER" id="PTHR23416">
    <property type="entry name" value="SIALIC ACID SYNTHASE-RELATED"/>
    <property type="match status" value="1"/>
</dbReference>
<dbReference type="InterPro" id="IPR051159">
    <property type="entry name" value="Hexapeptide_acetyltransf"/>
</dbReference>
<dbReference type="InterPro" id="IPR011004">
    <property type="entry name" value="Trimer_LpxA-like_sf"/>
</dbReference>
<evidence type="ECO:0000256" key="7">
    <source>
        <dbReference type="ARBA" id="ARBA00067695"/>
    </source>
</evidence>
<accession>A0A967C6W3</accession>
<dbReference type="Gene3D" id="2.160.10.10">
    <property type="entry name" value="Hexapeptide repeat proteins"/>
    <property type="match status" value="1"/>
</dbReference>
<name>A0A967C6W3_9PROT</name>
<dbReference type="InterPro" id="IPR001451">
    <property type="entry name" value="Hexapep"/>
</dbReference>
<proteinExistence type="inferred from homology"/>
<dbReference type="PROSITE" id="PS00101">
    <property type="entry name" value="HEXAPEP_TRANSFERASES"/>
    <property type="match status" value="1"/>
</dbReference>
<evidence type="ECO:0000313" key="9">
    <source>
        <dbReference type="EMBL" id="NIA67677.1"/>
    </source>
</evidence>
<dbReference type="CDD" id="cd03357">
    <property type="entry name" value="LbH_MAT_GAT"/>
    <property type="match status" value="1"/>
</dbReference>
<protein>
    <recommendedName>
        <fullName evidence="7">Nodulation protein L</fullName>
    </recommendedName>
</protein>
<dbReference type="SMART" id="SM01266">
    <property type="entry name" value="Mac"/>
    <property type="match status" value="1"/>
</dbReference>
<evidence type="ECO:0000256" key="4">
    <source>
        <dbReference type="ARBA" id="ARBA00022737"/>
    </source>
</evidence>
<dbReference type="InterPro" id="IPR018357">
    <property type="entry name" value="Hexapep_transf_CS"/>
</dbReference>
<dbReference type="Pfam" id="PF00132">
    <property type="entry name" value="Hexapep"/>
    <property type="match status" value="1"/>
</dbReference>
<evidence type="ECO:0000256" key="5">
    <source>
        <dbReference type="ARBA" id="ARBA00023315"/>
    </source>
</evidence>
<dbReference type="PANTHER" id="PTHR23416:SF23">
    <property type="entry name" value="ACETYLTRANSFERASE C18B11.09C-RELATED"/>
    <property type="match status" value="1"/>
</dbReference>
<dbReference type="GO" id="GO:0016407">
    <property type="term" value="F:acetyltransferase activity"/>
    <property type="evidence" value="ECO:0007669"/>
    <property type="project" value="InterPro"/>
</dbReference>
<reference evidence="9" key="1">
    <citation type="submission" date="2020-03" db="EMBL/GenBank/DDBJ databases">
        <title>Genome of Pelagibius litoralis DSM 21314T.</title>
        <authorList>
            <person name="Wang G."/>
        </authorList>
    </citation>
    <scope>NUCLEOTIDE SEQUENCE</scope>
    <source>
        <strain evidence="9">DSM 21314</strain>
    </source>
</reference>
<dbReference type="EMBL" id="JAAQPH010000002">
    <property type="protein sequence ID" value="NIA67677.1"/>
    <property type="molecule type" value="Genomic_DNA"/>
</dbReference>
<comment type="function">
    <text evidence="6">Acetyltransferase implicated in the O-acetylation of Nod factors.</text>
</comment>
<keyword evidence="4" id="KW-0677">Repeat</keyword>
<feature type="domain" description="Maltose/galactoside acetyltransferase" evidence="8">
    <location>
        <begin position="6"/>
        <end position="60"/>
    </location>
</feature>
<gene>
    <name evidence="9" type="ORF">HBA54_03660</name>
</gene>
<evidence type="ECO:0000256" key="6">
    <source>
        <dbReference type="ARBA" id="ARBA00055587"/>
    </source>
</evidence>
<comment type="caution">
    <text evidence="9">The sequence shown here is derived from an EMBL/GenBank/DDBJ whole genome shotgun (WGS) entry which is preliminary data.</text>
</comment>
<evidence type="ECO:0000313" key="10">
    <source>
        <dbReference type="Proteomes" id="UP000761264"/>
    </source>
</evidence>
<dbReference type="Pfam" id="PF12464">
    <property type="entry name" value="Mac"/>
    <property type="match status" value="1"/>
</dbReference>
<evidence type="ECO:0000256" key="3">
    <source>
        <dbReference type="ARBA" id="ARBA00022679"/>
    </source>
</evidence>
<evidence type="ECO:0000256" key="2">
    <source>
        <dbReference type="ARBA" id="ARBA00022458"/>
    </source>
</evidence>
<evidence type="ECO:0000256" key="1">
    <source>
        <dbReference type="ARBA" id="ARBA00007274"/>
    </source>
</evidence>
<keyword evidence="2" id="KW-0536">Nodulation</keyword>
<dbReference type="FunFam" id="2.160.10.10:FF:000025">
    <property type="entry name" value="Hexapeptide-repeat containing-acetyltransferase"/>
    <property type="match status" value="1"/>
</dbReference>
<dbReference type="Proteomes" id="UP000761264">
    <property type="component" value="Unassembled WGS sequence"/>
</dbReference>
<keyword evidence="5" id="KW-0012">Acyltransferase</keyword>
<sequence>MTMSERQKALAGLPYDISDPELAAQRAAVRRALQAHNQSVALEEDGPTQALRDLLGAMGRNVFIETPFHCAYGVNLFLGDNVYINSGCAILDCGKVEIGDGSMFGPAVQIYTAVHPLDPVERAKGTETAEAITIGQNVWVGGAAVLCPGVILGDNAVVGAGSVVVKDVAPNAVVVGNPAKVVRRLTG</sequence>